<dbReference type="EMBL" id="CP086240">
    <property type="protein sequence ID" value="WAG63221.1"/>
    <property type="molecule type" value="Genomic_DNA"/>
</dbReference>
<organism evidence="1 2">
    <name type="scientific">Clostridium estertheticum</name>
    <dbReference type="NCBI Taxonomy" id="238834"/>
    <lineage>
        <taxon>Bacteria</taxon>
        <taxon>Bacillati</taxon>
        <taxon>Bacillota</taxon>
        <taxon>Clostridia</taxon>
        <taxon>Eubacteriales</taxon>
        <taxon>Clostridiaceae</taxon>
        <taxon>Clostridium</taxon>
    </lineage>
</organism>
<accession>A0AA47ENN8</accession>
<sequence>MKYNMSLKKHSVCEVLDFFNIQIYELASTNSTIDISNILKGIAFKVSEYINSEELILEIKNSSEYISNTFSELKTDESINEAKNRVLSCLNIITSYLSEDKIKFIDYKSDMDEYTSILIIKKILNNFYEHIKAMYFDTVHGKANITKAQLDNIRIGNEYDVQRILFSLIKPVFTDAKIEVVDNTGCSTVRYDIDIGSCNTTIEVKCSRKSMTERSLNEEMGSDSFHYNRNNIIFFVYDKESIVSDIQSYHKTYNKVFDNKSIDIIIIQPIIL</sequence>
<reference evidence="1" key="1">
    <citation type="submission" date="2021-11" db="EMBL/GenBank/DDBJ databases">
        <title>Clostridia strains as spoilage organisms.</title>
        <authorList>
            <person name="Wambui J."/>
            <person name="Stevens M.J.A."/>
            <person name="Stephan R."/>
        </authorList>
    </citation>
    <scope>NUCLEOTIDE SEQUENCE</scope>
    <source>
        <strain evidence="1">CF009</strain>
        <plasmid evidence="1">pCF009-a</plasmid>
    </source>
</reference>
<proteinExistence type="predicted"/>
<name>A0AA47ENN8_9CLOT</name>
<evidence type="ECO:0000313" key="1">
    <source>
        <dbReference type="EMBL" id="WAG63221.1"/>
    </source>
</evidence>
<protein>
    <submittedName>
        <fullName evidence="1">Uncharacterized protein</fullName>
    </submittedName>
</protein>
<dbReference type="Pfam" id="PF18742">
    <property type="entry name" value="DpnII-MboI"/>
    <property type="match status" value="1"/>
</dbReference>
<geneLocation type="plasmid" evidence="1 2">
    <name>pCF009-a</name>
</geneLocation>
<keyword evidence="1" id="KW-0614">Plasmid</keyword>
<dbReference type="AlphaFoldDB" id="A0AA47ENN8"/>
<evidence type="ECO:0000313" key="2">
    <source>
        <dbReference type="Proteomes" id="UP001164733"/>
    </source>
</evidence>
<gene>
    <name evidence="1" type="ORF">LL038_25110</name>
</gene>
<dbReference type="RefSeq" id="WP_216126713.1">
    <property type="nucleotide sequence ID" value="NZ_CP086240.1"/>
</dbReference>
<dbReference type="Proteomes" id="UP001164733">
    <property type="component" value="Plasmid pCF009-a"/>
</dbReference>